<evidence type="ECO:0000256" key="4">
    <source>
        <dbReference type="ARBA" id="ARBA00023211"/>
    </source>
</evidence>
<reference evidence="8" key="1">
    <citation type="journal article" date="2014" name="Int. J. Syst. Evol. Microbiol.">
        <title>Complete genome sequence of Corynebacterium casei LMG S-19264T (=DSM 44701T), isolated from a smear-ripened cheese.</title>
        <authorList>
            <consortium name="US DOE Joint Genome Institute (JGI-PGF)"/>
            <person name="Walter F."/>
            <person name="Albersmeier A."/>
            <person name="Kalinowski J."/>
            <person name="Ruckert C."/>
        </authorList>
    </citation>
    <scope>NUCLEOTIDE SEQUENCE</scope>
    <source>
        <strain evidence="8">NBRC 108769</strain>
    </source>
</reference>
<dbReference type="Gene3D" id="3.40.800.10">
    <property type="entry name" value="Ureohydrolase domain"/>
    <property type="match status" value="1"/>
</dbReference>
<dbReference type="PANTHER" id="PTHR11358:SF35">
    <property type="entry name" value="FORMIMIDOYLGLUTAMASE"/>
    <property type="match status" value="1"/>
</dbReference>
<dbReference type="GO" id="GO:0033389">
    <property type="term" value="P:putrescine biosynthetic process from arginine, via agmatine"/>
    <property type="evidence" value="ECO:0007669"/>
    <property type="project" value="TreeGrafter"/>
</dbReference>
<evidence type="ECO:0000256" key="5">
    <source>
        <dbReference type="HAMAP-Rule" id="MF_00737"/>
    </source>
</evidence>
<evidence type="ECO:0000256" key="6">
    <source>
        <dbReference type="NCBIfam" id="TIGR01227"/>
    </source>
</evidence>
<reference evidence="8" key="2">
    <citation type="submission" date="2023-01" db="EMBL/GenBank/DDBJ databases">
        <title>Draft genome sequence of Portibacter lacus strain NBRC 108769.</title>
        <authorList>
            <person name="Sun Q."/>
            <person name="Mori K."/>
        </authorList>
    </citation>
    <scope>NUCLEOTIDE SEQUENCE</scope>
    <source>
        <strain evidence="8">NBRC 108769</strain>
    </source>
</reference>
<dbReference type="CDD" id="cd09988">
    <property type="entry name" value="Formimidoylglutamase"/>
    <property type="match status" value="1"/>
</dbReference>
<comment type="catalytic activity">
    <reaction evidence="5">
        <text>N-formimidoyl-L-glutamate + H2O = formamide + L-glutamate</text>
        <dbReference type="Rhea" id="RHEA:22492"/>
        <dbReference type="ChEBI" id="CHEBI:15377"/>
        <dbReference type="ChEBI" id="CHEBI:16397"/>
        <dbReference type="ChEBI" id="CHEBI:29985"/>
        <dbReference type="ChEBI" id="CHEBI:58928"/>
        <dbReference type="EC" id="3.5.3.8"/>
    </reaction>
</comment>
<evidence type="ECO:0000313" key="9">
    <source>
        <dbReference type="Proteomes" id="UP001156666"/>
    </source>
</evidence>
<keyword evidence="3 5" id="KW-0369">Histidine metabolism</keyword>
<evidence type="ECO:0000313" key="8">
    <source>
        <dbReference type="EMBL" id="GLR19104.1"/>
    </source>
</evidence>
<dbReference type="NCBIfam" id="TIGR01227">
    <property type="entry name" value="hutG"/>
    <property type="match status" value="1"/>
</dbReference>
<feature type="binding site" evidence="5">
    <location>
        <position position="159"/>
    </location>
    <ligand>
        <name>Mn(2+)</name>
        <dbReference type="ChEBI" id="CHEBI:29035"/>
        <label>1</label>
    </ligand>
</feature>
<dbReference type="GO" id="GO:0050415">
    <property type="term" value="F:formimidoylglutamase activity"/>
    <property type="evidence" value="ECO:0007669"/>
    <property type="project" value="UniProtKB-UniRule"/>
</dbReference>
<dbReference type="SUPFAM" id="SSF52768">
    <property type="entry name" value="Arginase/deacetylase"/>
    <property type="match status" value="1"/>
</dbReference>
<feature type="binding site" evidence="5">
    <location>
        <position position="247"/>
    </location>
    <ligand>
        <name>Mn(2+)</name>
        <dbReference type="ChEBI" id="CHEBI:29035"/>
        <label>2</label>
    </ligand>
</feature>
<dbReference type="EC" id="3.5.3.8" evidence="5 6"/>
<comment type="caution">
    <text evidence="8">The sequence shown here is derived from an EMBL/GenBank/DDBJ whole genome shotgun (WGS) entry which is preliminary data.</text>
</comment>
<feature type="binding site" evidence="5">
    <location>
        <position position="249"/>
    </location>
    <ligand>
        <name>Mn(2+)</name>
        <dbReference type="ChEBI" id="CHEBI:29035"/>
        <label>2</label>
    </ligand>
</feature>
<dbReference type="InterPro" id="IPR006035">
    <property type="entry name" value="Ureohydrolase"/>
</dbReference>
<dbReference type="AlphaFoldDB" id="A0AA37SSS6"/>
<dbReference type="EMBL" id="BSOH01000027">
    <property type="protein sequence ID" value="GLR19104.1"/>
    <property type="molecule type" value="Genomic_DNA"/>
</dbReference>
<organism evidence="8 9">
    <name type="scientific">Portibacter lacus</name>
    <dbReference type="NCBI Taxonomy" id="1099794"/>
    <lineage>
        <taxon>Bacteria</taxon>
        <taxon>Pseudomonadati</taxon>
        <taxon>Bacteroidota</taxon>
        <taxon>Saprospiria</taxon>
        <taxon>Saprospirales</taxon>
        <taxon>Haliscomenobacteraceae</taxon>
        <taxon>Portibacter</taxon>
    </lineage>
</organism>
<dbReference type="GO" id="GO:0019556">
    <property type="term" value="P:L-histidine catabolic process to glutamate and formamide"/>
    <property type="evidence" value="ECO:0007669"/>
    <property type="project" value="UniProtKB-UniRule"/>
</dbReference>
<dbReference type="InterPro" id="IPR023696">
    <property type="entry name" value="Ureohydrolase_dom_sf"/>
</dbReference>
<accession>A0AA37SSS6</accession>
<name>A0AA37SSS6_9BACT</name>
<feature type="binding site" evidence="5">
    <location>
        <position position="159"/>
    </location>
    <ligand>
        <name>Mn(2+)</name>
        <dbReference type="ChEBI" id="CHEBI:29035"/>
        <label>2</label>
    </ligand>
</feature>
<dbReference type="Proteomes" id="UP001156666">
    <property type="component" value="Unassembled WGS sequence"/>
</dbReference>
<dbReference type="GO" id="GO:0008783">
    <property type="term" value="F:agmatinase activity"/>
    <property type="evidence" value="ECO:0007669"/>
    <property type="project" value="TreeGrafter"/>
</dbReference>
<dbReference type="GO" id="GO:0030145">
    <property type="term" value="F:manganese ion binding"/>
    <property type="evidence" value="ECO:0007669"/>
    <property type="project" value="UniProtKB-UniRule"/>
</dbReference>
<keyword evidence="4 5" id="KW-0464">Manganese</keyword>
<evidence type="ECO:0000256" key="3">
    <source>
        <dbReference type="ARBA" id="ARBA00022808"/>
    </source>
</evidence>
<dbReference type="PRINTS" id="PR00116">
    <property type="entry name" value="ARGINASE"/>
</dbReference>
<dbReference type="RefSeq" id="WP_235292250.1">
    <property type="nucleotide sequence ID" value="NZ_BSOH01000027.1"/>
</dbReference>
<dbReference type="HAMAP" id="MF_00737">
    <property type="entry name" value="Formimidoylglutam"/>
    <property type="match status" value="1"/>
</dbReference>
<dbReference type="InterPro" id="IPR005923">
    <property type="entry name" value="HutG"/>
</dbReference>
<dbReference type="PROSITE" id="PS51409">
    <property type="entry name" value="ARGINASE_2"/>
    <property type="match status" value="1"/>
</dbReference>
<keyword evidence="2 5" id="KW-0378">Hydrolase</keyword>
<comment type="similarity">
    <text evidence="5 7">Belongs to the arginase family.</text>
</comment>
<sequence>MRKEYQVTKPSQWKGRITREEDGIQYYYQAIEIVDVHESIESDGNQIALLGYACEEGVRRNQGRIGSFDGPKSFRAKLSKLAFHHSDIKLLDAGDVSCVNGALEVCQNTFAAVTSSLIQKKIFPIAIGGGHDIAYGHFKGIYNAIKDSDKHKIGVINFDAHFDLRPIESKPNSGTPFKQILDKYESAEYFVIGIQKSSNPKSLFEIADEKGVGYILNHDAVLQKLAEVKAKLSPFLERNDYLYISIDLDGFTSAVAPGVSAPSPLGFSPFFVQEVLSFLFQSGKVISCDLAELNPRFDVDGLTAKLTAILVDFIIGKQKAIISK</sequence>
<feature type="binding site" evidence="5">
    <location>
        <position position="163"/>
    </location>
    <ligand>
        <name>Mn(2+)</name>
        <dbReference type="ChEBI" id="CHEBI:29035"/>
        <label>1</label>
    </ligand>
</feature>
<feature type="binding site" evidence="5">
    <location>
        <position position="247"/>
    </location>
    <ligand>
        <name>Mn(2+)</name>
        <dbReference type="ChEBI" id="CHEBI:29035"/>
        <label>1</label>
    </ligand>
</feature>
<comment type="cofactor">
    <cofactor evidence="5">
        <name>Mn(2+)</name>
        <dbReference type="ChEBI" id="CHEBI:29035"/>
    </cofactor>
    <text evidence="5">Binds 2 manganese ions per subunit.</text>
</comment>
<protein>
    <recommendedName>
        <fullName evidence="5 6">Formimidoylglutamase</fullName>
        <ecNumber evidence="5 6">3.5.3.8</ecNumber>
    </recommendedName>
    <alternativeName>
        <fullName evidence="5">Formiminoglutamase</fullName>
    </alternativeName>
    <alternativeName>
        <fullName evidence="5">Formiminoglutamate hydrolase</fullName>
    </alternativeName>
</protein>
<evidence type="ECO:0000256" key="1">
    <source>
        <dbReference type="ARBA" id="ARBA00022723"/>
    </source>
</evidence>
<keyword evidence="9" id="KW-1185">Reference proteome</keyword>
<keyword evidence="1 5" id="KW-0479">Metal-binding</keyword>
<proteinExistence type="inferred from homology"/>
<dbReference type="Pfam" id="PF00491">
    <property type="entry name" value="Arginase"/>
    <property type="match status" value="1"/>
</dbReference>
<gene>
    <name evidence="5 8" type="primary">hutG</name>
    <name evidence="8" type="ORF">GCM10007940_37200</name>
</gene>
<evidence type="ECO:0000256" key="7">
    <source>
        <dbReference type="PROSITE-ProRule" id="PRU00742"/>
    </source>
</evidence>
<evidence type="ECO:0000256" key="2">
    <source>
        <dbReference type="ARBA" id="ARBA00022801"/>
    </source>
</evidence>
<comment type="pathway">
    <text evidence="5">Amino-acid degradation; L-histidine degradation into L-glutamate; L-glutamate from N-formimidoyl-L-glutamate (hydrolase route): step 1/1.</text>
</comment>
<dbReference type="PANTHER" id="PTHR11358">
    <property type="entry name" value="ARGINASE/AGMATINASE"/>
    <property type="match status" value="1"/>
</dbReference>
<comment type="function">
    <text evidence="5">Catalyzes the conversion of N-formimidoyl-L-glutamate to L-glutamate and formamide.</text>
</comment>
<feature type="binding site" evidence="5">
    <location>
        <position position="161"/>
    </location>
    <ligand>
        <name>Mn(2+)</name>
        <dbReference type="ChEBI" id="CHEBI:29035"/>
        <label>2</label>
    </ligand>
</feature>
<feature type="binding site" evidence="5">
    <location>
        <position position="131"/>
    </location>
    <ligand>
        <name>Mn(2+)</name>
        <dbReference type="ChEBI" id="CHEBI:29035"/>
        <label>1</label>
    </ligand>
</feature>